<feature type="transmembrane region" description="Helical" evidence="1">
    <location>
        <begin position="12"/>
        <end position="34"/>
    </location>
</feature>
<gene>
    <name evidence="2" type="ORF">ACFP3V_26925</name>
</gene>
<evidence type="ECO:0000313" key="3">
    <source>
        <dbReference type="Proteomes" id="UP001596174"/>
    </source>
</evidence>
<reference evidence="3" key="1">
    <citation type="journal article" date="2019" name="Int. J. Syst. Evol. Microbiol.">
        <title>The Global Catalogue of Microorganisms (GCM) 10K type strain sequencing project: providing services to taxonomists for standard genome sequencing and annotation.</title>
        <authorList>
            <consortium name="The Broad Institute Genomics Platform"/>
            <consortium name="The Broad Institute Genome Sequencing Center for Infectious Disease"/>
            <person name="Wu L."/>
            <person name="Ma J."/>
        </authorList>
    </citation>
    <scope>NUCLEOTIDE SEQUENCE [LARGE SCALE GENOMIC DNA]</scope>
    <source>
        <strain evidence="3">JCM 4816</strain>
    </source>
</reference>
<keyword evidence="1" id="KW-0472">Membrane</keyword>
<feature type="transmembrane region" description="Helical" evidence="1">
    <location>
        <begin position="46"/>
        <end position="69"/>
    </location>
</feature>
<proteinExistence type="predicted"/>
<sequence>MDIKWAALASTFGVSLAISLAVVAVFSLGIVALGRKGGAAAVHATWTATAYLCFAACAAAVGYGLYLIAHK</sequence>
<organism evidence="2 3">
    <name type="scientific">Streptacidiphilus monticola</name>
    <dbReference type="NCBI Taxonomy" id="2161674"/>
    <lineage>
        <taxon>Bacteria</taxon>
        <taxon>Bacillati</taxon>
        <taxon>Actinomycetota</taxon>
        <taxon>Actinomycetes</taxon>
        <taxon>Kitasatosporales</taxon>
        <taxon>Streptomycetaceae</taxon>
        <taxon>Streptacidiphilus</taxon>
    </lineage>
</organism>
<keyword evidence="3" id="KW-1185">Reference proteome</keyword>
<evidence type="ECO:0000256" key="1">
    <source>
        <dbReference type="SAM" id="Phobius"/>
    </source>
</evidence>
<protein>
    <submittedName>
        <fullName evidence="2">Uncharacterized protein</fullName>
    </submittedName>
</protein>
<keyword evidence="1" id="KW-1133">Transmembrane helix</keyword>
<name>A0ABW1GAJ8_9ACTN</name>
<comment type="caution">
    <text evidence="2">The sequence shown here is derived from an EMBL/GenBank/DDBJ whole genome shotgun (WGS) entry which is preliminary data.</text>
</comment>
<keyword evidence="1" id="KW-0812">Transmembrane</keyword>
<dbReference type="EMBL" id="JBHSQJ010000137">
    <property type="protein sequence ID" value="MFC5910826.1"/>
    <property type="molecule type" value="Genomic_DNA"/>
</dbReference>
<dbReference type="Proteomes" id="UP001596174">
    <property type="component" value="Unassembled WGS sequence"/>
</dbReference>
<accession>A0ABW1GAJ8</accession>
<evidence type="ECO:0000313" key="2">
    <source>
        <dbReference type="EMBL" id="MFC5910826.1"/>
    </source>
</evidence>
<dbReference type="RefSeq" id="WP_380588693.1">
    <property type="nucleotide sequence ID" value="NZ_JBHSQJ010000137.1"/>
</dbReference>